<accession>A0A5N5IS88</accession>
<name>A0A5N5IS88_9FLAO</name>
<feature type="chain" id="PRO_5024297583" description="Lipoprotein" evidence="1">
    <location>
        <begin position="25"/>
        <end position="153"/>
    </location>
</feature>
<dbReference type="EMBL" id="VNIK02000001">
    <property type="protein sequence ID" value="KAB5491412.1"/>
    <property type="molecule type" value="Genomic_DNA"/>
</dbReference>
<dbReference type="PROSITE" id="PS51257">
    <property type="entry name" value="PROKAR_LIPOPROTEIN"/>
    <property type="match status" value="1"/>
</dbReference>
<sequence length="153" mass="17398">MKKLVGLVLLALIAGSCKSTNQNAQVASARVRYMGNEARNTITVNSMDYGSNNEEAIYNAKRLTFQNLFFRGVAGSPFNDPLIGINEQEEYKKHKDYLSDFYQNRMESFILNSREKVEKVKGGQRKANITLTVNLRALRQDLEDKQVIKKFGL</sequence>
<feature type="signal peptide" evidence="1">
    <location>
        <begin position="1"/>
        <end position="24"/>
    </location>
</feature>
<dbReference type="AlphaFoldDB" id="A0A5N5IS88"/>
<evidence type="ECO:0000256" key="1">
    <source>
        <dbReference type="SAM" id="SignalP"/>
    </source>
</evidence>
<evidence type="ECO:0000313" key="3">
    <source>
        <dbReference type="Proteomes" id="UP000319204"/>
    </source>
</evidence>
<comment type="caution">
    <text evidence="2">The sequence shown here is derived from an EMBL/GenBank/DDBJ whole genome shotgun (WGS) entry which is preliminary data.</text>
</comment>
<dbReference type="RefSeq" id="WP_151888569.1">
    <property type="nucleotide sequence ID" value="NZ_VNIK02000001.1"/>
</dbReference>
<gene>
    <name evidence="2" type="ORF">FOT42_000235</name>
</gene>
<proteinExistence type="predicted"/>
<reference evidence="2" key="1">
    <citation type="submission" date="2019-10" db="EMBL/GenBank/DDBJ databases">
        <title>Muricauda hadale sp. nov., a piezophilic bacterium isolated from hadopelagic water of the Mariana Trench.</title>
        <authorList>
            <person name="Wei Y."/>
        </authorList>
    </citation>
    <scope>NUCLEOTIDE SEQUENCE [LARGE SCALE GENOMIC DNA]</scope>
    <source>
        <strain evidence="2">MT-229</strain>
    </source>
</reference>
<protein>
    <recommendedName>
        <fullName evidence="4">Lipoprotein</fullName>
    </recommendedName>
</protein>
<dbReference type="OrthoDB" id="1073285at2"/>
<keyword evidence="1" id="KW-0732">Signal</keyword>
<dbReference type="Proteomes" id="UP000319204">
    <property type="component" value="Unassembled WGS sequence"/>
</dbReference>
<evidence type="ECO:0000313" key="2">
    <source>
        <dbReference type="EMBL" id="KAB5491412.1"/>
    </source>
</evidence>
<evidence type="ECO:0008006" key="4">
    <source>
        <dbReference type="Google" id="ProtNLM"/>
    </source>
</evidence>
<organism evidence="2 3">
    <name type="scientific">Flagellimonas hadalis</name>
    <dbReference type="NCBI Taxonomy" id="2597517"/>
    <lineage>
        <taxon>Bacteria</taxon>
        <taxon>Pseudomonadati</taxon>
        <taxon>Bacteroidota</taxon>
        <taxon>Flavobacteriia</taxon>
        <taxon>Flavobacteriales</taxon>
        <taxon>Flavobacteriaceae</taxon>
        <taxon>Flagellimonas</taxon>
    </lineage>
</organism>
<keyword evidence="3" id="KW-1185">Reference proteome</keyword>